<feature type="transmembrane region" description="Helical" evidence="4">
    <location>
        <begin position="399"/>
        <end position="418"/>
    </location>
</feature>
<feature type="transmembrane region" description="Helical" evidence="4">
    <location>
        <begin position="364"/>
        <end position="387"/>
    </location>
</feature>
<keyword evidence="1" id="KW-0677">Repeat</keyword>
<feature type="transmembrane region" description="Helical" evidence="4">
    <location>
        <begin position="21"/>
        <end position="41"/>
    </location>
</feature>
<gene>
    <name evidence="5" type="ORF">A3C17_00080</name>
</gene>
<dbReference type="PANTHER" id="PTHR44858">
    <property type="entry name" value="TETRATRICOPEPTIDE REPEAT PROTEIN 6"/>
    <property type="match status" value="1"/>
</dbReference>
<feature type="transmembrane region" description="Helical" evidence="4">
    <location>
        <begin position="53"/>
        <end position="71"/>
    </location>
</feature>
<name>A0A1F7U2P2_9BACT</name>
<dbReference type="PANTHER" id="PTHR44858:SF1">
    <property type="entry name" value="UDP-N-ACETYLGLUCOSAMINE--PEPTIDE N-ACETYLGLUCOSAMINYLTRANSFERASE SPINDLY-RELATED"/>
    <property type="match status" value="1"/>
</dbReference>
<evidence type="ECO:0000256" key="4">
    <source>
        <dbReference type="SAM" id="Phobius"/>
    </source>
</evidence>
<dbReference type="Pfam" id="PF14559">
    <property type="entry name" value="TPR_19"/>
    <property type="match status" value="1"/>
</dbReference>
<evidence type="ECO:0000313" key="5">
    <source>
        <dbReference type="EMBL" id="OGL72078.1"/>
    </source>
</evidence>
<feature type="repeat" description="TPR" evidence="3">
    <location>
        <begin position="689"/>
        <end position="722"/>
    </location>
</feature>
<dbReference type="Gene3D" id="1.25.40.10">
    <property type="entry name" value="Tetratricopeptide repeat domain"/>
    <property type="match status" value="2"/>
</dbReference>
<dbReference type="EMBL" id="MGDX01000001">
    <property type="protein sequence ID" value="OGL72078.1"/>
    <property type="molecule type" value="Genomic_DNA"/>
</dbReference>
<keyword evidence="4" id="KW-0812">Transmembrane</keyword>
<evidence type="ECO:0000256" key="2">
    <source>
        <dbReference type="ARBA" id="ARBA00022803"/>
    </source>
</evidence>
<dbReference type="Proteomes" id="UP000177097">
    <property type="component" value="Unassembled WGS sequence"/>
</dbReference>
<feature type="transmembrane region" description="Helical" evidence="4">
    <location>
        <begin position="186"/>
        <end position="204"/>
    </location>
</feature>
<dbReference type="AlphaFoldDB" id="A0A1F7U2P2"/>
<keyword evidence="4" id="KW-1133">Transmembrane helix</keyword>
<accession>A0A1F7U2P2</accession>
<feature type="transmembrane region" description="Helical" evidence="4">
    <location>
        <begin position="275"/>
        <end position="294"/>
    </location>
</feature>
<feature type="transmembrane region" description="Helical" evidence="4">
    <location>
        <begin position="83"/>
        <end position="100"/>
    </location>
</feature>
<sequence>MKKVRSFAEKIFLSLAGEFRGAPIVYCALFVLAVLLPVAYVPGAAELFSPIKHALLVVAVAVGLFGWSIHVYRQRAWTLRHCVWIWLPVLVLIGVIVSAIRSPSGYVAWVGIGSLSFTSVIPLFAFVGLYALVVHVGDHRASLRALCYGLLLGGALTGVVATLALFNVIPTVWAPSSLSPTGTPESLTLFLSLLSVLALGIWIVDDHDDTDVWLPTRAWRFMHWPVWIVLWATTVVWLLATDTVLTQIVLLVGSGALVALGLYQPNRFVKPLRMLALMVAFGLSLVLLLVPSPFTGRVSPEIGLNLRAAGRIATSALSNEGWLFGSGPGSYFYDYLQYRPVEIVRSSFWALPFDHSFSYFLDIAATWGLVPTLAYAACILWVLWRLVHALLVRRTHEHWQTLAVLGSVWLMAVASQIIYASDVVLMTLFWIMTGLVVAHTVSRRRTITFVSNARVALVSSGLFVATGIVAVLGVSAMLQWVAASAFVSAAERHSDEPNRADRLLLRAIRLNPWDANALRMHALVHVRIAEQMSDDEAPEAVQQRVQWAINDINRAIQLEPRNVQSHEVRRAISSSLGRMVVGADQAATQSALVAASLDPNNPVRWQRVAESYLVMATNARRTIVDEEERAVTVQGLLAEAERSIETAIDKKPNYAPSYYTRGLVYEQQGRLDEAIAQLFAIVANTPNDSILRFELGVLHLRQGAFEKARMDFETAVSLQPTFANAKWYLASVYESEGRADEAMVQLQDLLILDPENKNVRDRIELLKDGAAVSPDTMTPLEEPRGDLN</sequence>
<dbReference type="InterPro" id="IPR019734">
    <property type="entry name" value="TPR_rpt"/>
</dbReference>
<comment type="caution">
    <text evidence="5">The sequence shown here is derived from an EMBL/GenBank/DDBJ whole genome shotgun (WGS) entry which is preliminary data.</text>
</comment>
<feature type="repeat" description="TPR" evidence="3">
    <location>
        <begin position="723"/>
        <end position="756"/>
    </location>
</feature>
<dbReference type="InterPro" id="IPR011990">
    <property type="entry name" value="TPR-like_helical_dom_sf"/>
</dbReference>
<evidence type="ECO:0000256" key="1">
    <source>
        <dbReference type="ARBA" id="ARBA00022737"/>
    </source>
</evidence>
<keyword evidence="4" id="KW-0472">Membrane</keyword>
<organism evidence="5 6">
    <name type="scientific">Candidatus Uhrbacteria bacterium RIFCSPHIGHO2_02_FULL_53_13</name>
    <dbReference type="NCBI Taxonomy" id="1802389"/>
    <lineage>
        <taxon>Bacteria</taxon>
        <taxon>Candidatus Uhriibacteriota</taxon>
    </lineage>
</organism>
<dbReference type="SMART" id="SM00028">
    <property type="entry name" value="TPR"/>
    <property type="match status" value="3"/>
</dbReference>
<feature type="transmembrane region" description="Helical" evidence="4">
    <location>
        <begin position="106"/>
        <end position="133"/>
    </location>
</feature>
<protein>
    <submittedName>
        <fullName evidence="5">Uncharacterized protein</fullName>
    </submittedName>
</protein>
<reference evidence="5 6" key="1">
    <citation type="journal article" date="2016" name="Nat. Commun.">
        <title>Thousands of microbial genomes shed light on interconnected biogeochemical processes in an aquifer system.</title>
        <authorList>
            <person name="Anantharaman K."/>
            <person name="Brown C.T."/>
            <person name="Hug L.A."/>
            <person name="Sharon I."/>
            <person name="Castelle C.J."/>
            <person name="Probst A.J."/>
            <person name="Thomas B.C."/>
            <person name="Singh A."/>
            <person name="Wilkins M.J."/>
            <person name="Karaoz U."/>
            <person name="Brodie E.L."/>
            <person name="Williams K.H."/>
            <person name="Hubbard S.S."/>
            <person name="Banfield J.F."/>
        </authorList>
    </citation>
    <scope>NUCLEOTIDE SEQUENCE [LARGE SCALE GENOMIC DNA]</scope>
</reference>
<proteinExistence type="predicted"/>
<feature type="transmembrane region" description="Helical" evidence="4">
    <location>
        <begin position="462"/>
        <end position="482"/>
    </location>
</feature>
<feature type="transmembrane region" description="Helical" evidence="4">
    <location>
        <begin position="145"/>
        <end position="166"/>
    </location>
</feature>
<dbReference type="InterPro" id="IPR050498">
    <property type="entry name" value="Ycf3"/>
</dbReference>
<evidence type="ECO:0000313" key="6">
    <source>
        <dbReference type="Proteomes" id="UP000177097"/>
    </source>
</evidence>
<dbReference type="STRING" id="1802389.A3C17_00080"/>
<feature type="repeat" description="TPR" evidence="3">
    <location>
        <begin position="655"/>
        <end position="688"/>
    </location>
</feature>
<dbReference type="PROSITE" id="PS50005">
    <property type="entry name" value="TPR"/>
    <property type="match status" value="3"/>
</dbReference>
<dbReference type="Pfam" id="PF13432">
    <property type="entry name" value="TPR_16"/>
    <property type="match status" value="1"/>
</dbReference>
<keyword evidence="2 3" id="KW-0802">TPR repeat</keyword>
<evidence type="ECO:0000256" key="3">
    <source>
        <dbReference type="PROSITE-ProRule" id="PRU00339"/>
    </source>
</evidence>
<feature type="transmembrane region" description="Helical" evidence="4">
    <location>
        <begin position="224"/>
        <end position="240"/>
    </location>
</feature>
<feature type="transmembrane region" description="Helical" evidence="4">
    <location>
        <begin position="424"/>
        <end position="441"/>
    </location>
</feature>
<dbReference type="SUPFAM" id="SSF48452">
    <property type="entry name" value="TPR-like"/>
    <property type="match status" value="2"/>
</dbReference>
<feature type="transmembrane region" description="Helical" evidence="4">
    <location>
        <begin position="246"/>
        <end position="263"/>
    </location>
</feature>